<evidence type="ECO:0000313" key="2">
    <source>
        <dbReference type="EMBL" id="KAG9256679.1"/>
    </source>
</evidence>
<feature type="transmembrane region" description="Helical" evidence="1">
    <location>
        <begin position="99"/>
        <end position="118"/>
    </location>
</feature>
<gene>
    <name evidence="2" type="ORF">F5Z01DRAFT_482366</name>
</gene>
<keyword evidence="1" id="KW-1133">Transmembrane helix</keyword>
<dbReference type="OrthoDB" id="4829316at2759"/>
<dbReference type="Proteomes" id="UP000887229">
    <property type="component" value="Unassembled WGS sequence"/>
</dbReference>
<dbReference type="RefSeq" id="XP_046120603.1">
    <property type="nucleotide sequence ID" value="XM_046260092.1"/>
</dbReference>
<accession>A0A9P8CR58</accession>
<sequence length="139" mass="16002">MDLVYNDSMSVLYTGPYCSFSINRSSTQSRPSLLFPISPLTLWSINLRPLQKRSFSIMSTLRNVGRFMEAHPFERLPSTKAKAPADWGRQIRRIGGQTAIFFPFYAVMMGWPLAIAWASRRRNGYVIPEESRRLGYECN</sequence>
<evidence type="ECO:0000313" key="3">
    <source>
        <dbReference type="Proteomes" id="UP000887229"/>
    </source>
</evidence>
<protein>
    <submittedName>
        <fullName evidence="2">Uncharacterized protein</fullName>
    </submittedName>
</protein>
<keyword evidence="3" id="KW-1185">Reference proteome</keyword>
<name>A0A9P8CR58_9HYPO</name>
<proteinExistence type="predicted"/>
<organism evidence="2 3">
    <name type="scientific">Emericellopsis atlantica</name>
    <dbReference type="NCBI Taxonomy" id="2614577"/>
    <lineage>
        <taxon>Eukaryota</taxon>
        <taxon>Fungi</taxon>
        <taxon>Dikarya</taxon>
        <taxon>Ascomycota</taxon>
        <taxon>Pezizomycotina</taxon>
        <taxon>Sordariomycetes</taxon>
        <taxon>Hypocreomycetidae</taxon>
        <taxon>Hypocreales</taxon>
        <taxon>Bionectriaceae</taxon>
        <taxon>Emericellopsis</taxon>
    </lineage>
</organism>
<evidence type="ECO:0000256" key="1">
    <source>
        <dbReference type="SAM" id="Phobius"/>
    </source>
</evidence>
<dbReference type="EMBL" id="MU251247">
    <property type="protein sequence ID" value="KAG9256679.1"/>
    <property type="molecule type" value="Genomic_DNA"/>
</dbReference>
<dbReference type="GeneID" id="70290995"/>
<comment type="caution">
    <text evidence="2">The sequence shown here is derived from an EMBL/GenBank/DDBJ whole genome shotgun (WGS) entry which is preliminary data.</text>
</comment>
<keyword evidence="1" id="KW-0812">Transmembrane</keyword>
<dbReference type="AlphaFoldDB" id="A0A9P8CR58"/>
<reference evidence="2" key="1">
    <citation type="journal article" date="2021" name="IMA Fungus">
        <title>Genomic characterization of three marine fungi, including Emericellopsis atlantica sp. nov. with signatures of a generalist lifestyle and marine biomass degradation.</title>
        <authorList>
            <person name="Hagestad O.C."/>
            <person name="Hou L."/>
            <person name="Andersen J.H."/>
            <person name="Hansen E.H."/>
            <person name="Altermark B."/>
            <person name="Li C."/>
            <person name="Kuhnert E."/>
            <person name="Cox R.J."/>
            <person name="Crous P.W."/>
            <person name="Spatafora J.W."/>
            <person name="Lail K."/>
            <person name="Amirebrahimi M."/>
            <person name="Lipzen A."/>
            <person name="Pangilinan J."/>
            <person name="Andreopoulos W."/>
            <person name="Hayes R.D."/>
            <person name="Ng V."/>
            <person name="Grigoriev I.V."/>
            <person name="Jackson S.A."/>
            <person name="Sutton T.D.S."/>
            <person name="Dobson A.D.W."/>
            <person name="Rama T."/>
        </authorList>
    </citation>
    <scope>NUCLEOTIDE SEQUENCE</scope>
    <source>
        <strain evidence="2">TS7</strain>
    </source>
</reference>
<keyword evidence="1" id="KW-0472">Membrane</keyword>